<evidence type="ECO:0000256" key="1">
    <source>
        <dbReference type="SAM" id="MobiDB-lite"/>
    </source>
</evidence>
<proteinExistence type="predicted"/>
<dbReference type="RefSeq" id="WP_236650013.1">
    <property type="nucleotide sequence ID" value="NZ_CP007155.1"/>
</dbReference>
<feature type="domain" description="HNH nuclease" evidence="2">
    <location>
        <begin position="144"/>
        <end position="206"/>
    </location>
</feature>
<protein>
    <recommendedName>
        <fullName evidence="2">HNH nuclease domain-containing protein</fullName>
    </recommendedName>
</protein>
<dbReference type="GO" id="GO:0008270">
    <property type="term" value="F:zinc ion binding"/>
    <property type="evidence" value="ECO:0007669"/>
    <property type="project" value="InterPro"/>
</dbReference>
<keyword evidence="4" id="KW-1185">Reference proteome</keyword>
<dbReference type="InterPro" id="IPR002711">
    <property type="entry name" value="HNH"/>
</dbReference>
<dbReference type="CDD" id="cd00085">
    <property type="entry name" value="HNHc"/>
    <property type="match status" value="1"/>
</dbReference>
<evidence type="ECO:0000313" key="3">
    <source>
        <dbReference type="EMBL" id="AHH98589.1"/>
    </source>
</evidence>
<dbReference type="Pfam" id="PF01844">
    <property type="entry name" value="HNH"/>
    <property type="match status" value="1"/>
</dbReference>
<organism evidence="3 4">
    <name type="scientific">Kutzneria albida DSM 43870</name>
    <dbReference type="NCBI Taxonomy" id="1449976"/>
    <lineage>
        <taxon>Bacteria</taxon>
        <taxon>Bacillati</taxon>
        <taxon>Actinomycetota</taxon>
        <taxon>Actinomycetes</taxon>
        <taxon>Pseudonocardiales</taxon>
        <taxon>Pseudonocardiaceae</taxon>
        <taxon>Kutzneria</taxon>
    </lineage>
</organism>
<sequence>MLACDLVASNQWRALTATDPRVVELSALLQQLPVHPLSARGEKFRNPNGVGRKTADIATQHPGYEGKPTNGNKLNREVLYAFLRDPDQMHANALALRVGIIVGEFTTASANTSKVEGDPEAFEGGLLERRYFARERNPALRKRKIDAVLAEQQRLACEVCEFDFAHTYGERGAGYAEVHHVTPLHVSGSTTTRLRDLVILCANCHRMIHRGRRWLTPNELRELIDACAVSVDDAPACATSTT</sequence>
<dbReference type="KEGG" id="kal:KALB_5227"/>
<dbReference type="Proteomes" id="UP000019225">
    <property type="component" value="Chromosome"/>
</dbReference>
<dbReference type="InterPro" id="IPR003615">
    <property type="entry name" value="HNH_nuc"/>
</dbReference>
<dbReference type="SMART" id="SM00507">
    <property type="entry name" value="HNHc"/>
    <property type="match status" value="1"/>
</dbReference>
<reference evidence="3 4" key="1">
    <citation type="journal article" date="2014" name="BMC Genomics">
        <title>Complete genome sequence of producer of the glycopeptide antibiotic Aculeximycin Kutzneria albida DSM 43870T, a representative of minor genus of Pseudonocardiaceae.</title>
        <authorList>
            <person name="Rebets Y."/>
            <person name="Tokovenko B."/>
            <person name="Lushchyk I."/>
            <person name="Ruckert C."/>
            <person name="Zaburannyi N."/>
            <person name="Bechthold A."/>
            <person name="Kalinowski J."/>
            <person name="Luzhetskyy A."/>
        </authorList>
    </citation>
    <scope>NUCLEOTIDE SEQUENCE [LARGE SCALE GENOMIC DNA]</scope>
    <source>
        <strain evidence="3">DSM 43870</strain>
    </source>
</reference>
<gene>
    <name evidence="3" type="ORF">KALB_5227</name>
</gene>
<evidence type="ECO:0000313" key="4">
    <source>
        <dbReference type="Proteomes" id="UP000019225"/>
    </source>
</evidence>
<dbReference type="Gene3D" id="1.10.30.50">
    <property type="match status" value="1"/>
</dbReference>
<dbReference type="HOGENOM" id="CLU_069068_0_0_11"/>
<dbReference type="GO" id="GO:0003676">
    <property type="term" value="F:nucleic acid binding"/>
    <property type="evidence" value="ECO:0007669"/>
    <property type="project" value="InterPro"/>
</dbReference>
<dbReference type="STRING" id="1449976.KALB_5227"/>
<dbReference type="AlphaFoldDB" id="W5WK81"/>
<accession>W5WK81</accession>
<dbReference type="EMBL" id="CP007155">
    <property type="protein sequence ID" value="AHH98589.1"/>
    <property type="molecule type" value="Genomic_DNA"/>
</dbReference>
<evidence type="ECO:0000259" key="2">
    <source>
        <dbReference type="SMART" id="SM00507"/>
    </source>
</evidence>
<dbReference type="eggNOG" id="COG3183">
    <property type="taxonomic scope" value="Bacteria"/>
</dbReference>
<name>W5WK81_9PSEU</name>
<feature type="region of interest" description="Disordered" evidence="1">
    <location>
        <begin position="39"/>
        <end position="70"/>
    </location>
</feature>
<dbReference type="GO" id="GO:0004519">
    <property type="term" value="F:endonuclease activity"/>
    <property type="evidence" value="ECO:0007669"/>
    <property type="project" value="InterPro"/>
</dbReference>